<dbReference type="EMBL" id="MU006789">
    <property type="protein sequence ID" value="KAF2638716.1"/>
    <property type="molecule type" value="Genomic_DNA"/>
</dbReference>
<dbReference type="AlphaFoldDB" id="A0A6A6RT77"/>
<feature type="compositionally biased region" description="Basic and acidic residues" evidence="1">
    <location>
        <begin position="17"/>
        <end position="38"/>
    </location>
</feature>
<accession>A0A6A6RT77</accession>
<evidence type="ECO:0000313" key="3">
    <source>
        <dbReference type="Proteomes" id="UP000799753"/>
    </source>
</evidence>
<proteinExistence type="predicted"/>
<gene>
    <name evidence="2" type="ORF">P280DRAFT_520161</name>
</gene>
<keyword evidence="3" id="KW-1185">Reference proteome</keyword>
<evidence type="ECO:0000256" key="1">
    <source>
        <dbReference type="SAM" id="MobiDB-lite"/>
    </source>
</evidence>
<organism evidence="2 3">
    <name type="scientific">Massarina eburnea CBS 473.64</name>
    <dbReference type="NCBI Taxonomy" id="1395130"/>
    <lineage>
        <taxon>Eukaryota</taxon>
        <taxon>Fungi</taxon>
        <taxon>Dikarya</taxon>
        <taxon>Ascomycota</taxon>
        <taxon>Pezizomycotina</taxon>
        <taxon>Dothideomycetes</taxon>
        <taxon>Pleosporomycetidae</taxon>
        <taxon>Pleosporales</taxon>
        <taxon>Massarineae</taxon>
        <taxon>Massarinaceae</taxon>
        <taxon>Massarina</taxon>
    </lineage>
</organism>
<feature type="compositionally biased region" description="Gly residues" evidence="1">
    <location>
        <begin position="180"/>
        <end position="197"/>
    </location>
</feature>
<feature type="region of interest" description="Disordered" evidence="1">
    <location>
        <begin position="1"/>
        <end position="166"/>
    </location>
</feature>
<evidence type="ECO:0000313" key="2">
    <source>
        <dbReference type="EMBL" id="KAF2638716.1"/>
    </source>
</evidence>
<name>A0A6A6RT77_9PLEO</name>
<dbReference type="Proteomes" id="UP000799753">
    <property type="component" value="Unassembled WGS sequence"/>
</dbReference>
<feature type="compositionally biased region" description="Basic and acidic residues" evidence="1">
    <location>
        <begin position="141"/>
        <end position="151"/>
    </location>
</feature>
<sequence length="219" mass="23389">MVGFPKGSSAFVRKKKETVWKKMWDKKKEWKEWKEKRAQKAPQNMQGNMGPPPAFQNFQGGGGPTRQPPRNSTAPRPRRGNDNSSSSSGPRPWGQSSNESNTRNPSSTAGPSRATAGRRPQAAAPLRRNAPGSPARFVPPPRRDLPTEANEHLGSGGETRRGVPVRGFEGGTVFASEVVEGGGGDVGGVGKSNGGDGGKGKVPWYAGTTEFGDAKTRRR</sequence>
<feature type="compositionally biased region" description="Low complexity" evidence="1">
    <location>
        <begin position="82"/>
        <end position="97"/>
    </location>
</feature>
<protein>
    <submittedName>
        <fullName evidence="2">Uncharacterized protein</fullName>
    </submittedName>
</protein>
<reference evidence="2" key="1">
    <citation type="journal article" date="2020" name="Stud. Mycol.">
        <title>101 Dothideomycetes genomes: a test case for predicting lifestyles and emergence of pathogens.</title>
        <authorList>
            <person name="Haridas S."/>
            <person name="Albert R."/>
            <person name="Binder M."/>
            <person name="Bloem J."/>
            <person name="Labutti K."/>
            <person name="Salamov A."/>
            <person name="Andreopoulos B."/>
            <person name="Baker S."/>
            <person name="Barry K."/>
            <person name="Bills G."/>
            <person name="Bluhm B."/>
            <person name="Cannon C."/>
            <person name="Castanera R."/>
            <person name="Culley D."/>
            <person name="Daum C."/>
            <person name="Ezra D."/>
            <person name="Gonzalez J."/>
            <person name="Henrissat B."/>
            <person name="Kuo A."/>
            <person name="Liang C."/>
            <person name="Lipzen A."/>
            <person name="Lutzoni F."/>
            <person name="Magnuson J."/>
            <person name="Mondo S."/>
            <person name="Nolan M."/>
            <person name="Ohm R."/>
            <person name="Pangilinan J."/>
            <person name="Park H.-J."/>
            <person name="Ramirez L."/>
            <person name="Alfaro M."/>
            <person name="Sun H."/>
            <person name="Tritt A."/>
            <person name="Yoshinaga Y."/>
            <person name="Zwiers L.-H."/>
            <person name="Turgeon B."/>
            <person name="Goodwin S."/>
            <person name="Spatafora J."/>
            <person name="Crous P."/>
            <person name="Grigoriev I."/>
        </authorList>
    </citation>
    <scope>NUCLEOTIDE SEQUENCE</scope>
    <source>
        <strain evidence="2">CBS 473.64</strain>
    </source>
</reference>
<feature type="region of interest" description="Disordered" evidence="1">
    <location>
        <begin position="178"/>
        <end position="219"/>
    </location>
</feature>
<feature type="compositionally biased region" description="Polar residues" evidence="1">
    <location>
        <begin position="98"/>
        <end position="110"/>
    </location>
</feature>